<reference evidence="1 2" key="1">
    <citation type="submission" date="2019-01" db="EMBL/GenBank/DDBJ databases">
        <title>Intercellular communication is required for trap formation in the nematode-trapping fungus Duddingtonia flagrans.</title>
        <authorList>
            <person name="Youssar L."/>
            <person name="Wernet V."/>
            <person name="Hensel N."/>
            <person name="Hildebrandt H.-G."/>
            <person name="Fischer R."/>
        </authorList>
    </citation>
    <scope>NUCLEOTIDE SEQUENCE [LARGE SCALE GENOMIC DNA]</scope>
    <source>
        <strain evidence="1 2">CBS H-5679</strain>
    </source>
</reference>
<dbReference type="AlphaFoldDB" id="A0A437A6L3"/>
<accession>A0A437A6L3</accession>
<dbReference type="GeneID" id="93587234"/>
<keyword evidence="2" id="KW-1185">Reference proteome</keyword>
<sequence length="86" mass="9872">MISLNEAFKLKSNHRKIPRKRKYLLQLVLLKSLLQPCIVKKMVGTNLQGLRFGPCVVGCKYTNMSLCIPRHLLERKVQLHDSKAGQ</sequence>
<name>A0A437A6L3_ARTFL</name>
<evidence type="ECO:0000313" key="2">
    <source>
        <dbReference type="Proteomes" id="UP000283090"/>
    </source>
</evidence>
<dbReference type="Proteomes" id="UP000283090">
    <property type="component" value="Unassembled WGS sequence"/>
</dbReference>
<organism evidence="1 2">
    <name type="scientific">Arthrobotrys flagrans</name>
    <name type="common">Nematode-trapping fungus</name>
    <name type="synonym">Trichothecium flagrans</name>
    <dbReference type="NCBI Taxonomy" id="97331"/>
    <lineage>
        <taxon>Eukaryota</taxon>
        <taxon>Fungi</taxon>
        <taxon>Dikarya</taxon>
        <taxon>Ascomycota</taxon>
        <taxon>Pezizomycotina</taxon>
        <taxon>Orbiliomycetes</taxon>
        <taxon>Orbiliales</taxon>
        <taxon>Orbiliaceae</taxon>
        <taxon>Arthrobotrys</taxon>
    </lineage>
</organism>
<dbReference type="RefSeq" id="XP_067492204.1">
    <property type="nucleotide sequence ID" value="XM_067634102.1"/>
</dbReference>
<gene>
    <name evidence="1" type="ORF">DFL_004923</name>
</gene>
<dbReference type="VEuPathDB" id="FungiDB:DFL_004923"/>
<dbReference type="EMBL" id="SAEB01000006">
    <property type="protein sequence ID" value="RVD86660.1"/>
    <property type="molecule type" value="Genomic_DNA"/>
</dbReference>
<protein>
    <submittedName>
        <fullName evidence="1">Uncharacterized protein</fullName>
    </submittedName>
</protein>
<evidence type="ECO:0000313" key="1">
    <source>
        <dbReference type="EMBL" id="RVD86660.1"/>
    </source>
</evidence>
<proteinExistence type="predicted"/>
<comment type="caution">
    <text evidence="1">The sequence shown here is derived from an EMBL/GenBank/DDBJ whole genome shotgun (WGS) entry which is preliminary data.</text>
</comment>